<feature type="transmembrane region" description="Helical" evidence="9">
    <location>
        <begin position="246"/>
        <end position="263"/>
    </location>
</feature>
<evidence type="ECO:0000256" key="3">
    <source>
        <dbReference type="ARBA" id="ARBA00022448"/>
    </source>
</evidence>
<dbReference type="Pfam" id="PF03820">
    <property type="entry name" value="SFXNs"/>
    <property type="match status" value="1"/>
</dbReference>
<keyword evidence="7 9" id="KW-0496">Mitochondrion</keyword>
<protein>
    <recommendedName>
        <fullName evidence="9">Sidoreflexin</fullName>
    </recommendedName>
</protein>
<comment type="caution">
    <text evidence="10">The sequence shown here is derived from an EMBL/GenBank/DDBJ whole genome shotgun (WGS) entry which is preliminary data.</text>
</comment>
<keyword evidence="3" id="KW-0813">Transport</keyword>
<evidence type="ECO:0000256" key="1">
    <source>
        <dbReference type="ARBA" id="ARBA00004225"/>
    </source>
</evidence>
<evidence type="ECO:0000256" key="8">
    <source>
        <dbReference type="ARBA" id="ARBA00023136"/>
    </source>
</evidence>
<organism evidence="10 11">
    <name type="scientific">Dimorphilus gyrociliatus</name>
    <dbReference type="NCBI Taxonomy" id="2664684"/>
    <lineage>
        <taxon>Eukaryota</taxon>
        <taxon>Metazoa</taxon>
        <taxon>Spiralia</taxon>
        <taxon>Lophotrochozoa</taxon>
        <taxon>Annelida</taxon>
        <taxon>Polychaeta</taxon>
        <taxon>Polychaeta incertae sedis</taxon>
        <taxon>Dinophilidae</taxon>
        <taxon>Dimorphilus</taxon>
    </lineage>
</organism>
<dbReference type="PANTHER" id="PTHR11153">
    <property type="entry name" value="SIDEROFLEXIN"/>
    <property type="match status" value="1"/>
</dbReference>
<dbReference type="GO" id="GO:0006865">
    <property type="term" value="P:amino acid transport"/>
    <property type="evidence" value="ECO:0007669"/>
    <property type="project" value="UniProtKB-KW"/>
</dbReference>
<evidence type="ECO:0000256" key="5">
    <source>
        <dbReference type="ARBA" id="ARBA00022970"/>
    </source>
</evidence>
<comment type="caution">
    <text evidence="9">Lacks conserved residue(s) required for the propagation of feature annotation.</text>
</comment>
<dbReference type="EMBL" id="CAJFCJ010000006">
    <property type="protein sequence ID" value="CAD5116564.1"/>
    <property type="molecule type" value="Genomic_DNA"/>
</dbReference>
<dbReference type="InterPro" id="IPR004686">
    <property type="entry name" value="Mtc"/>
</dbReference>
<dbReference type="Proteomes" id="UP000549394">
    <property type="component" value="Unassembled WGS sequence"/>
</dbReference>
<evidence type="ECO:0000313" key="11">
    <source>
        <dbReference type="Proteomes" id="UP000549394"/>
    </source>
</evidence>
<dbReference type="GO" id="GO:0005743">
    <property type="term" value="C:mitochondrial inner membrane"/>
    <property type="evidence" value="ECO:0007669"/>
    <property type="project" value="TreeGrafter"/>
</dbReference>
<sequence length="329" mass="36326">MSVLKASNDDYPTFQLNTPRFDQSTFKGRLRHFLDVTDPRTLFTSQAELERSQELLKSFERGTLDSTITNKQLWEAQKIKQAIIHPDTGEKIPMPFRMSGFVPFGAPIVTGLLLPNQGIAQIVFWQWLNQSHNAAVNYCNRNASKKTPTSRFLLGYAGAVTSAVTIALSLSVLVKRANGLSPAVKLIVQKFVPFPAVATASVSNVVLMRNSELSEGINVVDKNGRVIGVSKVAAKKALTETALTRAFLPAPILVIPPIIMTALEKTKWLKRNPRMHLPCNALAATLSFAFALPIAIALFPQMSSIKREDLEADLQEECKDVCLYYNKGL</sequence>
<gene>
    <name evidence="10" type="ORF">DGYR_LOCUS5171</name>
</gene>
<comment type="subcellular location">
    <subcellularLocation>
        <location evidence="1 9">Mitochondrion membrane</location>
        <topology evidence="1 9">Multi-pass membrane protein</topology>
    </subcellularLocation>
</comment>
<evidence type="ECO:0000256" key="2">
    <source>
        <dbReference type="ARBA" id="ARBA00005974"/>
    </source>
</evidence>
<dbReference type="AlphaFoldDB" id="A0A7I8VLJ2"/>
<reference evidence="10 11" key="1">
    <citation type="submission" date="2020-08" db="EMBL/GenBank/DDBJ databases">
        <authorList>
            <person name="Hejnol A."/>
        </authorList>
    </citation>
    <scope>NUCLEOTIDE SEQUENCE [LARGE SCALE GENOMIC DNA]</scope>
</reference>
<proteinExistence type="inferred from homology"/>
<dbReference type="GO" id="GO:1990542">
    <property type="term" value="P:mitochondrial transmembrane transport"/>
    <property type="evidence" value="ECO:0007669"/>
    <property type="project" value="TreeGrafter"/>
</dbReference>
<accession>A0A7I8VLJ2</accession>
<keyword evidence="8 9" id="KW-0472">Membrane</keyword>
<dbReference type="NCBIfam" id="TIGR00798">
    <property type="entry name" value="mtc"/>
    <property type="match status" value="1"/>
</dbReference>
<comment type="similarity">
    <text evidence="2 9">Belongs to the sideroflexin family.</text>
</comment>
<keyword evidence="6 9" id="KW-1133">Transmembrane helix</keyword>
<dbReference type="OrthoDB" id="6608471at2759"/>
<evidence type="ECO:0000256" key="7">
    <source>
        <dbReference type="ARBA" id="ARBA00023128"/>
    </source>
</evidence>
<dbReference type="GO" id="GO:0015075">
    <property type="term" value="F:monoatomic ion transmembrane transporter activity"/>
    <property type="evidence" value="ECO:0007669"/>
    <property type="project" value="InterPro"/>
</dbReference>
<keyword evidence="4 9" id="KW-0812">Transmembrane</keyword>
<feature type="transmembrane region" description="Helical" evidence="9">
    <location>
        <begin position="153"/>
        <end position="174"/>
    </location>
</feature>
<feature type="transmembrane region" description="Helical" evidence="9">
    <location>
        <begin position="275"/>
        <end position="299"/>
    </location>
</feature>
<name>A0A7I8VLJ2_9ANNE</name>
<keyword evidence="5" id="KW-0029">Amino-acid transport</keyword>
<evidence type="ECO:0000313" key="10">
    <source>
        <dbReference type="EMBL" id="CAD5116564.1"/>
    </source>
</evidence>
<keyword evidence="11" id="KW-1185">Reference proteome</keyword>
<evidence type="ECO:0000256" key="9">
    <source>
        <dbReference type="RuleBase" id="RU362000"/>
    </source>
</evidence>
<evidence type="ECO:0000256" key="6">
    <source>
        <dbReference type="ARBA" id="ARBA00022989"/>
    </source>
</evidence>
<dbReference type="PANTHER" id="PTHR11153:SF6">
    <property type="entry name" value="SIDEROFLEXIN-5"/>
    <property type="match status" value="1"/>
</dbReference>
<evidence type="ECO:0000256" key="4">
    <source>
        <dbReference type="ARBA" id="ARBA00022692"/>
    </source>
</evidence>